<dbReference type="NCBIfam" id="NF047509">
    <property type="entry name" value="Rv3131_FMN_oxido"/>
    <property type="match status" value="1"/>
</dbReference>
<sequence>MELTRRKMLGIIGGGTVIAAGAGFGYHVTRPLEVALKPWKLAGQYDDVRRNVLSYALLAPNPHNRQPWMVDLSTDNEITLFADLDRLLPHTDPYSRQITIGLGCFLELLRMAAAQEGYGVAFDLFPDGSNPEALDLRPIARVTLNAGAGDPDPLFQYVMERRSTKEPYDLTRPVAAGTLATVADVVINGGSAGGTVDPDDIDELRALSLRARLIETETPHTYKESFDLFRIGRKEVDANPDGIDFSGPLFETARSAGFLSREAALDPASQVYSGGIDYITNNSMTAMGFVWLTTQTNTRTDQINAGRDWLRMNLAVTPLDLAMQPMSQALQEYPEMAEEYAAIHNRLAPQGETVQMLARVGYGPKVAASPRWTLENKIIT</sequence>
<dbReference type="STRING" id="1508389.SAMN05444003_1668"/>
<accession>A0A1M5PIW1</accession>
<name>A0A1M5PIW1_9RHOB</name>
<evidence type="ECO:0000313" key="2">
    <source>
        <dbReference type="Proteomes" id="UP000184074"/>
    </source>
</evidence>
<gene>
    <name evidence="1" type="ORF">SAMN05444003_1668</name>
</gene>
<keyword evidence="2" id="KW-1185">Reference proteome</keyword>
<dbReference type="AlphaFoldDB" id="A0A1M5PIW1"/>
<dbReference type="Proteomes" id="UP000184074">
    <property type="component" value="Unassembled WGS sequence"/>
</dbReference>
<evidence type="ECO:0000313" key="1">
    <source>
        <dbReference type="EMBL" id="SHH01722.1"/>
    </source>
</evidence>
<dbReference type="SUPFAM" id="SSF55469">
    <property type="entry name" value="FMN-dependent nitroreductase-like"/>
    <property type="match status" value="2"/>
</dbReference>
<dbReference type="Gene3D" id="3.40.109.10">
    <property type="entry name" value="NADH Oxidase"/>
    <property type="match status" value="1"/>
</dbReference>
<organism evidence="1 2">
    <name type="scientific">Cognatiyoonia sediminum</name>
    <dbReference type="NCBI Taxonomy" id="1508389"/>
    <lineage>
        <taxon>Bacteria</taxon>
        <taxon>Pseudomonadati</taxon>
        <taxon>Pseudomonadota</taxon>
        <taxon>Alphaproteobacteria</taxon>
        <taxon>Rhodobacterales</taxon>
        <taxon>Paracoccaceae</taxon>
        <taxon>Cognatiyoonia</taxon>
    </lineage>
</organism>
<dbReference type="GO" id="GO:0016491">
    <property type="term" value="F:oxidoreductase activity"/>
    <property type="evidence" value="ECO:0007669"/>
    <property type="project" value="InterPro"/>
</dbReference>
<evidence type="ECO:0008006" key="3">
    <source>
        <dbReference type="Google" id="ProtNLM"/>
    </source>
</evidence>
<dbReference type="EMBL" id="FQXB01000002">
    <property type="protein sequence ID" value="SHH01722.1"/>
    <property type="molecule type" value="Genomic_DNA"/>
</dbReference>
<protein>
    <recommendedName>
        <fullName evidence="3">Nitroreductase family protein</fullName>
    </recommendedName>
</protein>
<dbReference type="InterPro" id="IPR000415">
    <property type="entry name" value="Nitroreductase-like"/>
</dbReference>
<proteinExistence type="predicted"/>
<dbReference type="RefSeq" id="WP_242649027.1">
    <property type="nucleotide sequence ID" value="NZ_FQXB01000002.1"/>
</dbReference>
<reference evidence="1 2" key="1">
    <citation type="submission" date="2016-11" db="EMBL/GenBank/DDBJ databases">
        <authorList>
            <person name="Jaros S."/>
            <person name="Januszkiewicz K."/>
            <person name="Wedrychowicz H."/>
        </authorList>
    </citation>
    <scope>NUCLEOTIDE SEQUENCE [LARGE SCALE GENOMIC DNA]</scope>
    <source>
        <strain evidence="1 2">DSM 28715</strain>
    </source>
</reference>